<protein>
    <submittedName>
        <fullName evidence="2">Alpha/beta hydrolase domain-containing protein</fullName>
    </submittedName>
</protein>
<dbReference type="GO" id="GO:0008236">
    <property type="term" value="F:serine-type peptidase activity"/>
    <property type="evidence" value="ECO:0007669"/>
    <property type="project" value="InterPro"/>
</dbReference>
<dbReference type="InterPro" id="IPR001375">
    <property type="entry name" value="Peptidase_S9_cat"/>
</dbReference>
<dbReference type="Gene3D" id="3.40.50.1820">
    <property type="entry name" value="alpha/beta hydrolase"/>
    <property type="match status" value="1"/>
</dbReference>
<evidence type="ECO:0000313" key="3">
    <source>
        <dbReference type="Proteomes" id="UP001431209"/>
    </source>
</evidence>
<reference evidence="2 3" key="1">
    <citation type="submission" date="2024-03" db="EMBL/GenBank/DDBJ databases">
        <title>The Acrasis kona genome and developmental transcriptomes reveal deep origins of eukaryotic multicellular pathways.</title>
        <authorList>
            <person name="Sheikh S."/>
            <person name="Fu C.-J."/>
            <person name="Brown M.W."/>
            <person name="Baldauf S.L."/>
        </authorList>
    </citation>
    <scope>NUCLEOTIDE SEQUENCE [LARGE SCALE GENOMIC DNA]</scope>
    <source>
        <strain evidence="2 3">ATCC MYA-3509</strain>
    </source>
</reference>
<dbReference type="Proteomes" id="UP001431209">
    <property type="component" value="Unassembled WGS sequence"/>
</dbReference>
<accession>A0AAW2YY53</accession>
<gene>
    <name evidence="2" type="ORF">AKO1_012376</name>
</gene>
<dbReference type="PANTHER" id="PTHR12277:SF81">
    <property type="entry name" value="PROTEIN ABHD13"/>
    <property type="match status" value="1"/>
</dbReference>
<dbReference type="Pfam" id="PF00326">
    <property type="entry name" value="Peptidase_S9"/>
    <property type="match status" value="1"/>
</dbReference>
<proteinExistence type="predicted"/>
<feature type="domain" description="Peptidase S9 prolyl oligopeptidase catalytic" evidence="1">
    <location>
        <begin position="110"/>
        <end position="267"/>
    </location>
</feature>
<dbReference type="GO" id="GO:0006508">
    <property type="term" value="P:proteolysis"/>
    <property type="evidence" value="ECO:0007669"/>
    <property type="project" value="InterPro"/>
</dbReference>
<evidence type="ECO:0000313" key="2">
    <source>
        <dbReference type="EMBL" id="KAL0481748.1"/>
    </source>
</evidence>
<dbReference type="AlphaFoldDB" id="A0AAW2YY53"/>
<dbReference type="InterPro" id="IPR029058">
    <property type="entry name" value="AB_hydrolase_fold"/>
</dbReference>
<organism evidence="2 3">
    <name type="scientific">Acrasis kona</name>
    <dbReference type="NCBI Taxonomy" id="1008807"/>
    <lineage>
        <taxon>Eukaryota</taxon>
        <taxon>Discoba</taxon>
        <taxon>Heterolobosea</taxon>
        <taxon>Tetramitia</taxon>
        <taxon>Eutetramitia</taxon>
        <taxon>Acrasidae</taxon>
        <taxon>Acrasis</taxon>
    </lineage>
</organism>
<dbReference type="PANTHER" id="PTHR12277">
    <property type="entry name" value="ALPHA/BETA HYDROLASE DOMAIN-CONTAINING PROTEIN"/>
    <property type="match status" value="1"/>
</dbReference>
<evidence type="ECO:0000259" key="1">
    <source>
        <dbReference type="Pfam" id="PF00326"/>
    </source>
</evidence>
<keyword evidence="3" id="KW-1185">Reference proteome</keyword>
<dbReference type="EMBL" id="JAOPGA020000789">
    <property type="protein sequence ID" value="KAL0481748.1"/>
    <property type="molecule type" value="Genomic_DNA"/>
</dbReference>
<keyword evidence="2" id="KW-0378">Hydrolase</keyword>
<sequence length="271" mass="30763">MIPISQIVFRPPVKSYERPDDSVLGDARKYNEFFWLDIKNRKEEGHKICCFLASHSGTSKKRIVLLSHGNAEDLGQNINWMKYLSKHLEVNVLSYDYEGYGHSTGEPSESNAQDDIQTVYSHIIDVHQIEPKNIFLFGRSLGGGPTIYLAKEKNHELFAGIIMQSCFTSAIRTKISNSVCAIIPPFVATDMFENIKQLDHVNTKIPFLIFHGKRDNVVPHQHGIEMTDKLRSRGVEVEFVSFDDAGHNNITSTNLAGMMDRLFAFVCTQRK</sequence>
<name>A0AAW2YY53_9EUKA</name>
<dbReference type="SUPFAM" id="SSF53474">
    <property type="entry name" value="alpha/beta-Hydrolases"/>
    <property type="match status" value="1"/>
</dbReference>
<comment type="caution">
    <text evidence="2">The sequence shown here is derived from an EMBL/GenBank/DDBJ whole genome shotgun (WGS) entry which is preliminary data.</text>
</comment>